<protein>
    <submittedName>
        <fullName evidence="13">Putative serine/threonine-protein kinase</fullName>
    </submittedName>
</protein>
<dbReference type="EMBL" id="QPKB01000008">
    <property type="protein sequence ID" value="RWR90936.1"/>
    <property type="molecule type" value="Genomic_DNA"/>
</dbReference>
<keyword evidence="4" id="KW-0808">Transferase</keyword>
<organism evidence="13 14">
    <name type="scientific">Cinnamomum micranthum f. kanehirae</name>
    <dbReference type="NCBI Taxonomy" id="337451"/>
    <lineage>
        <taxon>Eukaryota</taxon>
        <taxon>Viridiplantae</taxon>
        <taxon>Streptophyta</taxon>
        <taxon>Embryophyta</taxon>
        <taxon>Tracheophyta</taxon>
        <taxon>Spermatophyta</taxon>
        <taxon>Magnoliopsida</taxon>
        <taxon>Magnoliidae</taxon>
        <taxon>Laurales</taxon>
        <taxon>Lauraceae</taxon>
        <taxon>Cinnamomum</taxon>
    </lineage>
</organism>
<feature type="transmembrane region" description="Helical" evidence="11">
    <location>
        <begin position="34"/>
        <end position="63"/>
    </location>
</feature>
<sequence length="253" mass="28668">MKQASERDGGGGHSRREEKVPFYKLFSFADGWDIVMMISGTLAAIGSGLSMPLMTVIIGQLINSFAGSNSNNIVHEITKVVMKYVYLAIYSAVLSFIQFGVPCTWKLFALAPNNRARSRMDLTAIHQILVMTRYRDDERTNELSFQEWTQQMRDTLEARKRGDFAFCDRDFKTAVDCYTQEMMLGQWLCYLLCDQPDAALRDAMTAQCVYVEWPTAFYMLVALAKLEMPKDAAEMLNEAAGIEKKRQRGGRGS</sequence>
<evidence type="ECO:0000313" key="14">
    <source>
        <dbReference type="Proteomes" id="UP000283530"/>
    </source>
</evidence>
<keyword evidence="14" id="KW-1185">Reference proteome</keyword>
<dbReference type="InterPro" id="IPR036640">
    <property type="entry name" value="ABC1_TM_sf"/>
</dbReference>
<feature type="domain" description="Serine/threonine-protein kinase BSK1-like TPR repeats" evidence="12">
    <location>
        <begin position="116"/>
        <end position="219"/>
    </location>
</feature>
<comment type="caution">
    <text evidence="13">The sequence shown here is derived from an EMBL/GenBank/DDBJ whole genome shotgun (WGS) entry which is preliminary data.</text>
</comment>
<keyword evidence="10 11" id="KW-0472">Membrane</keyword>
<dbReference type="InterPro" id="IPR011990">
    <property type="entry name" value="TPR-like_helical_dom_sf"/>
</dbReference>
<evidence type="ECO:0000256" key="6">
    <source>
        <dbReference type="ARBA" id="ARBA00022741"/>
    </source>
</evidence>
<dbReference type="PANTHER" id="PTHR45863">
    <property type="entry name" value="SERINE/THREONINE-PROTEIN KINASE BSK5"/>
    <property type="match status" value="1"/>
</dbReference>
<evidence type="ECO:0000256" key="10">
    <source>
        <dbReference type="ARBA" id="ARBA00023136"/>
    </source>
</evidence>
<feature type="transmembrane region" description="Helical" evidence="11">
    <location>
        <begin position="84"/>
        <end position="108"/>
    </location>
</feature>
<reference evidence="13 14" key="1">
    <citation type="journal article" date="2019" name="Nat. Plants">
        <title>Stout camphor tree genome fills gaps in understanding of flowering plant genome evolution.</title>
        <authorList>
            <person name="Chaw S.M."/>
            <person name="Liu Y.C."/>
            <person name="Wu Y.W."/>
            <person name="Wang H.Y."/>
            <person name="Lin C.I."/>
            <person name="Wu C.S."/>
            <person name="Ke H.M."/>
            <person name="Chang L.Y."/>
            <person name="Hsu C.Y."/>
            <person name="Yang H.T."/>
            <person name="Sudianto E."/>
            <person name="Hsu M.H."/>
            <person name="Wu K.P."/>
            <person name="Wang L.N."/>
            <person name="Leebens-Mack J.H."/>
            <person name="Tsai I.J."/>
        </authorList>
    </citation>
    <scope>NUCLEOTIDE SEQUENCE [LARGE SCALE GENOMIC DNA]</scope>
    <source>
        <strain evidence="14">cv. Chaw 1501</strain>
        <tissue evidence="13">Young leaves</tissue>
    </source>
</reference>
<evidence type="ECO:0000256" key="7">
    <source>
        <dbReference type="ARBA" id="ARBA00022777"/>
    </source>
</evidence>
<dbReference type="GO" id="GO:0009742">
    <property type="term" value="P:brassinosteroid mediated signaling pathway"/>
    <property type="evidence" value="ECO:0007669"/>
    <property type="project" value="InterPro"/>
</dbReference>
<dbReference type="PANTHER" id="PTHR45863:SF22">
    <property type="entry name" value="SERINE_THREONINE-PROTEIN KINASE BSK1"/>
    <property type="match status" value="1"/>
</dbReference>
<evidence type="ECO:0000256" key="2">
    <source>
        <dbReference type="ARBA" id="ARBA00022475"/>
    </source>
</evidence>
<dbReference type="SUPFAM" id="SSF48452">
    <property type="entry name" value="TPR-like"/>
    <property type="match status" value="1"/>
</dbReference>
<dbReference type="InterPro" id="IPR058209">
    <property type="entry name" value="TPR_BSK1_C"/>
</dbReference>
<dbReference type="Gene3D" id="1.20.1560.10">
    <property type="entry name" value="ABC transporter type 1, transmembrane domain"/>
    <property type="match status" value="1"/>
</dbReference>
<proteinExistence type="predicted"/>
<dbReference type="AlphaFoldDB" id="A0A3S3N9N3"/>
<evidence type="ECO:0000259" key="12">
    <source>
        <dbReference type="Pfam" id="PF25575"/>
    </source>
</evidence>
<dbReference type="InterPro" id="IPR045845">
    <property type="entry name" value="BSK"/>
</dbReference>
<evidence type="ECO:0000256" key="8">
    <source>
        <dbReference type="ARBA" id="ARBA00022840"/>
    </source>
</evidence>
<dbReference type="SUPFAM" id="SSF90123">
    <property type="entry name" value="ABC transporter transmembrane region"/>
    <property type="match status" value="1"/>
</dbReference>
<dbReference type="Pfam" id="PF25575">
    <property type="entry name" value="TPR_BSK1_C"/>
    <property type="match status" value="1"/>
</dbReference>
<evidence type="ECO:0000256" key="3">
    <source>
        <dbReference type="ARBA" id="ARBA00022527"/>
    </source>
</evidence>
<evidence type="ECO:0000256" key="1">
    <source>
        <dbReference type="ARBA" id="ARBA00004236"/>
    </source>
</evidence>
<dbReference type="STRING" id="337451.A0A3S3N9N3"/>
<evidence type="ECO:0000256" key="9">
    <source>
        <dbReference type="ARBA" id="ARBA00022989"/>
    </source>
</evidence>
<dbReference type="Proteomes" id="UP000283530">
    <property type="component" value="Unassembled WGS sequence"/>
</dbReference>
<dbReference type="GO" id="GO:0005886">
    <property type="term" value="C:plasma membrane"/>
    <property type="evidence" value="ECO:0007669"/>
    <property type="project" value="UniProtKB-SubCell"/>
</dbReference>
<keyword evidence="3" id="KW-0723">Serine/threonine-protein kinase</keyword>
<dbReference type="GO" id="GO:0004674">
    <property type="term" value="F:protein serine/threonine kinase activity"/>
    <property type="evidence" value="ECO:0007669"/>
    <property type="project" value="UniProtKB-KW"/>
</dbReference>
<keyword evidence="6" id="KW-0547">Nucleotide-binding</keyword>
<evidence type="ECO:0000256" key="5">
    <source>
        <dbReference type="ARBA" id="ARBA00022692"/>
    </source>
</evidence>
<keyword evidence="9 11" id="KW-1133">Transmembrane helix</keyword>
<keyword evidence="5 11" id="KW-0812">Transmembrane</keyword>
<keyword evidence="2" id="KW-1003">Cell membrane</keyword>
<name>A0A3S3N9N3_9MAGN</name>
<evidence type="ECO:0000313" key="13">
    <source>
        <dbReference type="EMBL" id="RWR90936.1"/>
    </source>
</evidence>
<gene>
    <name evidence="13" type="ORF">CKAN_02006700</name>
</gene>
<comment type="subcellular location">
    <subcellularLocation>
        <location evidence="1">Cell membrane</location>
    </subcellularLocation>
</comment>
<evidence type="ECO:0000256" key="11">
    <source>
        <dbReference type="SAM" id="Phobius"/>
    </source>
</evidence>
<dbReference type="OrthoDB" id="1935829at2759"/>
<dbReference type="GO" id="GO:0005524">
    <property type="term" value="F:ATP binding"/>
    <property type="evidence" value="ECO:0007669"/>
    <property type="project" value="UniProtKB-KW"/>
</dbReference>
<evidence type="ECO:0000256" key="4">
    <source>
        <dbReference type="ARBA" id="ARBA00022679"/>
    </source>
</evidence>
<keyword evidence="7 13" id="KW-0418">Kinase</keyword>
<keyword evidence="8" id="KW-0067">ATP-binding</keyword>
<accession>A0A3S3N9N3</accession>